<accession>A0AAX6EX28</accession>
<dbReference type="PROSITE" id="PS50858">
    <property type="entry name" value="BSD"/>
    <property type="match status" value="1"/>
</dbReference>
<dbReference type="PANTHER" id="PTHR31923">
    <property type="entry name" value="BSD DOMAIN-CONTAINING PROTEIN"/>
    <property type="match status" value="1"/>
</dbReference>
<dbReference type="InterPro" id="IPR005607">
    <property type="entry name" value="BSD_dom"/>
</dbReference>
<feature type="compositionally biased region" description="Basic and acidic residues" evidence="1">
    <location>
        <begin position="15"/>
        <end position="35"/>
    </location>
</feature>
<reference evidence="3" key="1">
    <citation type="journal article" date="2023" name="GigaByte">
        <title>Genome assembly of the bearded iris, Iris pallida Lam.</title>
        <authorList>
            <person name="Bruccoleri R.E."/>
            <person name="Oakeley E.J."/>
            <person name="Faust A.M.E."/>
            <person name="Altorfer M."/>
            <person name="Dessus-Babus S."/>
            <person name="Burckhardt D."/>
            <person name="Oertli M."/>
            <person name="Naumann U."/>
            <person name="Petersen F."/>
            <person name="Wong J."/>
        </authorList>
    </citation>
    <scope>NUCLEOTIDE SEQUENCE</scope>
    <source>
        <strain evidence="3">GSM-AAB239-AS_SAM_17_03QT</strain>
    </source>
</reference>
<dbReference type="AlphaFoldDB" id="A0AAX6EX28"/>
<dbReference type="EMBL" id="JANAVB010033220">
    <property type="protein sequence ID" value="KAJ6808614.1"/>
    <property type="molecule type" value="Genomic_DNA"/>
</dbReference>
<dbReference type="Proteomes" id="UP001140949">
    <property type="component" value="Unassembled WGS sequence"/>
</dbReference>
<dbReference type="Gene3D" id="1.10.3970.10">
    <property type="entry name" value="BSD domain"/>
    <property type="match status" value="1"/>
</dbReference>
<dbReference type="InterPro" id="IPR035925">
    <property type="entry name" value="BSD_dom_sf"/>
</dbReference>
<protein>
    <recommendedName>
        <fullName evidence="2">BSD domain-containing protein</fullName>
    </recommendedName>
</protein>
<dbReference type="Pfam" id="PF03909">
    <property type="entry name" value="BSD"/>
    <property type="match status" value="1"/>
</dbReference>
<dbReference type="SUPFAM" id="SSF140383">
    <property type="entry name" value="BSD domain-like"/>
    <property type="match status" value="1"/>
</dbReference>
<name>A0AAX6EX28_IRIPA</name>
<evidence type="ECO:0000259" key="2">
    <source>
        <dbReference type="PROSITE" id="PS50858"/>
    </source>
</evidence>
<keyword evidence="4" id="KW-1185">Reference proteome</keyword>
<feature type="region of interest" description="Disordered" evidence="1">
    <location>
        <begin position="1"/>
        <end position="39"/>
    </location>
</feature>
<dbReference type="PANTHER" id="PTHR31923:SF3">
    <property type="entry name" value="BSD DOMAIN-CONTAINING PROTEIN"/>
    <property type="match status" value="1"/>
</dbReference>
<feature type="domain" description="BSD" evidence="2">
    <location>
        <begin position="86"/>
        <end position="138"/>
    </location>
</feature>
<evidence type="ECO:0000313" key="3">
    <source>
        <dbReference type="EMBL" id="KAJ6808614.1"/>
    </source>
</evidence>
<dbReference type="SMART" id="SM00751">
    <property type="entry name" value="BSD"/>
    <property type="match status" value="1"/>
</dbReference>
<gene>
    <name evidence="3" type="ORF">M6B38_164615</name>
</gene>
<evidence type="ECO:0000256" key="1">
    <source>
        <dbReference type="SAM" id="MobiDB-lite"/>
    </source>
</evidence>
<proteinExistence type="predicted"/>
<sequence>MSSFSMPWPFKKKTPPKDTNHNTNKDDDSKKKREEEENEVYMEEFGVTDRLLDYVSGFTINAFKDYPLLDDGRDAHADPSAASASSVSKDLTDWQERHAVLVLSRVKELSQLRYVLCPRHLKEKQFWRIYFLLVKTYTSPYEIRAIQKAKHRMMELENDKFVDKAAIEVEMTDTKHTSGSLSKLQCDPEHFADEV</sequence>
<reference evidence="3" key="2">
    <citation type="submission" date="2023-04" db="EMBL/GenBank/DDBJ databases">
        <authorList>
            <person name="Bruccoleri R.E."/>
            <person name="Oakeley E.J."/>
            <person name="Faust A.-M."/>
            <person name="Dessus-Babus S."/>
            <person name="Altorfer M."/>
            <person name="Burckhardt D."/>
            <person name="Oertli M."/>
            <person name="Naumann U."/>
            <person name="Petersen F."/>
            <person name="Wong J."/>
        </authorList>
    </citation>
    <scope>NUCLEOTIDE SEQUENCE</scope>
    <source>
        <strain evidence="3">GSM-AAB239-AS_SAM_17_03QT</strain>
        <tissue evidence="3">Leaf</tissue>
    </source>
</reference>
<organism evidence="3 4">
    <name type="scientific">Iris pallida</name>
    <name type="common">Sweet iris</name>
    <dbReference type="NCBI Taxonomy" id="29817"/>
    <lineage>
        <taxon>Eukaryota</taxon>
        <taxon>Viridiplantae</taxon>
        <taxon>Streptophyta</taxon>
        <taxon>Embryophyta</taxon>
        <taxon>Tracheophyta</taxon>
        <taxon>Spermatophyta</taxon>
        <taxon>Magnoliopsida</taxon>
        <taxon>Liliopsida</taxon>
        <taxon>Asparagales</taxon>
        <taxon>Iridaceae</taxon>
        <taxon>Iridoideae</taxon>
        <taxon>Irideae</taxon>
        <taxon>Iris</taxon>
    </lineage>
</organism>
<evidence type="ECO:0000313" key="4">
    <source>
        <dbReference type="Proteomes" id="UP001140949"/>
    </source>
</evidence>
<comment type="caution">
    <text evidence="3">The sequence shown here is derived from an EMBL/GenBank/DDBJ whole genome shotgun (WGS) entry which is preliminary data.</text>
</comment>